<proteinExistence type="predicted"/>
<keyword evidence="3" id="KW-1185">Reference proteome</keyword>
<accession>A0A6A6FAD2</accession>
<name>A0A6A6FAD2_9PEZI</name>
<sequence length="80" mass="8944">KELELRAATHTLRWTRPTLVASEAMRDGATKAIEGSGKALPQNTARVSERSSENDPKDHYTVVCKDKDGNYTKTEHFAKK</sequence>
<dbReference type="Proteomes" id="UP000799539">
    <property type="component" value="Unassembled WGS sequence"/>
</dbReference>
<evidence type="ECO:0000313" key="2">
    <source>
        <dbReference type="EMBL" id="KAF2210295.1"/>
    </source>
</evidence>
<feature type="compositionally biased region" description="Basic and acidic residues" evidence="1">
    <location>
        <begin position="47"/>
        <end position="63"/>
    </location>
</feature>
<feature type="non-terminal residue" evidence="2">
    <location>
        <position position="1"/>
    </location>
</feature>
<gene>
    <name evidence="2" type="ORF">CERZMDRAFT_45698</name>
</gene>
<feature type="region of interest" description="Disordered" evidence="1">
    <location>
        <begin position="31"/>
        <end position="63"/>
    </location>
</feature>
<organism evidence="2 3">
    <name type="scientific">Cercospora zeae-maydis SCOH1-5</name>
    <dbReference type="NCBI Taxonomy" id="717836"/>
    <lineage>
        <taxon>Eukaryota</taxon>
        <taxon>Fungi</taxon>
        <taxon>Dikarya</taxon>
        <taxon>Ascomycota</taxon>
        <taxon>Pezizomycotina</taxon>
        <taxon>Dothideomycetes</taxon>
        <taxon>Dothideomycetidae</taxon>
        <taxon>Mycosphaerellales</taxon>
        <taxon>Mycosphaerellaceae</taxon>
        <taxon>Cercospora</taxon>
    </lineage>
</organism>
<evidence type="ECO:0000313" key="3">
    <source>
        <dbReference type="Proteomes" id="UP000799539"/>
    </source>
</evidence>
<dbReference type="AlphaFoldDB" id="A0A6A6FAD2"/>
<dbReference type="EMBL" id="ML992682">
    <property type="protein sequence ID" value="KAF2210295.1"/>
    <property type="molecule type" value="Genomic_DNA"/>
</dbReference>
<reference evidence="2" key="1">
    <citation type="journal article" date="2020" name="Stud. Mycol.">
        <title>101 Dothideomycetes genomes: a test case for predicting lifestyles and emergence of pathogens.</title>
        <authorList>
            <person name="Haridas S."/>
            <person name="Albert R."/>
            <person name="Binder M."/>
            <person name="Bloem J."/>
            <person name="Labutti K."/>
            <person name="Salamov A."/>
            <person name="Andreopoulos B."/>
            <person name="Baker S."/>
            <person name="Barry K."/>
            <person name="Bills G."/>
            <person name="Bluhm B."/>
            <person name="Cannon C."/>
            <person name="Castanera R."/>
            <person name="Culley D."/>
            <person name="Daum C."/>
            <person name="Ezra D."/>
            <person name="Gonzalez J."/>
            <person name="Henrissat B."/>
            <person name="Kuo A."/>
            <person name="Liang C."/>
            <person name="Lipzen A."/>
            <person name="Lutzoni F."/>
            <person name="Magnuson J."/>
            <person name="Mondo S."/>
            <person name="Nolan M."/>
            <person name="Ohm R."/>
            <person name="Pangilinan J."/>
            <person name="Park H.-J."/>
            <person name="Ramirez L."/>
            <person name="Alfaro M."/>
            <person name="Sun H."/>
            <person name="Tritt A."/>
            <person name="Yoshinaga Y."/>
            <person name="Zwiers L.-H."/>
            <person name="Turgeon B."/>
            <person name="Goodwin S."/>
            <person name="Spatafora J."/>
            <person name="Crous P."/>
            <person name="Grigoriev I."/>
        </authorList>
    </citation>
    <scope>NUCLEOTIDE SEQUENCE</scope>
    <source>
        <strain evidence="2">SCOH1-5</strain>
    </source>
</reference>
<dbReference type="OrthoDB" id="5235678at2759"/>
<protein>
    <submittedName>
        <fullName evidence="2">Uncharacterized protein</fullName>
    </submittedName>
</protein>
<evidence type="ECO:0000256" key="1">
    <source>
        <dbReference type="SAM" id="MobiDB-lite"/>
    </source>
</evidence>